<proteinExistence type="predicted"/>
<organism evidence="2 3">
    <name type="scientific">Methylococcus capsulatus (strain ATCC 33009 / NCIMB 11132 / Bath)</name>
    <dbReference type="NCBI Taxonomy" id="243233"/>
    <lineage>
        <taxon>Bacteria</taxon>
        <taxon>Pseudomonadati</taxon>
        <taxon>Pseudomonadota</taxon>
        <taxon>Gammaproteobacteria</taxon>
        <taxon>Methylococcales</taxon>
        <taxon>Methylococcaceae</taxon>
        <taxon>Methylococcus</taxon>
    </lineage>
</organism>
<dbReference type="eggNOG" id="ENOG502ZM1P">
    <property type="taxonomic scope" value="Bacteria"/>
</dbReference>
<protein>
    <submittedName>
        <fullName evidence="2">Uncharacterized protein</fullName>
    </submittedName>
</protein>
<name>Q60AC3_METCA</name>
<evidence type="ECO:0000256" key="1">
    <source>
        <dbReference type="SAM" id="Phobius"/>
    </source>
</evidence>
<keyword evidence="1" id="KW-0812">Transmembrane</keyword>
<dbReference type="Pfam" id="PF20340">
    <property type="entry name" value="DUF6635"/>
    <property type="match status" value="1"/>
</dbReference>
<gene>
    <name evidence="2" type="ordered locus">MCA0943</name>
</gene>
<dbReference type="EMBL" id="AE017282">
    <property type="protein sequence ID" value="AAU92770.1"/>
    <property type="molecule type" value="Genomic_DNA"/>
</dbReference>
<sequence>MTEPPRLFARCGITGTPRVSRERVYDYILGFGETRCKSGMNEDRKDRLEPDSAAALRRLLEKAAARGVADYIESRKAKIPGFVAQHFSFRGAWEMHKKTLGRDYYRIPVNLLWSLPAFLSHSTAAIAQKLGAKDLACRLRKVPSGLPTALQSELNWLIHVELLELPYSDGSRRSTKDALLETILSDPELSARLAEYLGAIRSRAGSGEFRASLAARLQEYGKIRQTATELAASIATLAGGYAAFGRMTPGAASAGSAAAAAIAQQIAIANFWLGPTLGAWYYTMFPADVSFTLIAASTGAVMAALGILGALSAVVVDPLLAMTGFHRKRLERFVESLEPVLAGREDEGYRVHDHYLARLFDLFDLLRLAAQP</sequence>
<dbReference type="KEGG" id="mca:MCA0943"/>
<keyword evidence="1" id="KW-0472">Membrane</keyword>
<dbReference type="InterPro" id="IPR046575">
    <property type="entry name" value="DUF6635"/>
</dbReference>
<accession>Q60AC3</accession>
<evidence type="ECO:0000313" key="3">
    <source>
        <dbReference type="Proteomes" id="UP000006821"/>
    </source>
</evidence>
<dbReference type="Proteomes" id="UP000006821">
    <property type="component" value="Chromosome"/>
</dbReference>
<dbReference type="AlphaFoldDB" id="Q60AC3"/>
<dbReference type="STRING" id="243233.MCA0943"/>
<evidence type="ECO:0000313" key="2">
    <source>
        <dbReference type="EMBL" id="AAU92770.1"/>
    </source>
</evidence>
<reference evidence="2 3" key="1">
    <citation type="journal article" date="2004" name="PLoS Biol.">
        <title>Genomic insights into methanotrophy: the complete genome sequence of Methylococcus capsulatus (Bath).</title>
        <authorList>
            <person name="Ward N.L."/>
            <person name="Larsen O."/>
            <person name="Sakwa J."/>
            <person name="Bruseth L."/>
            <person name="Khouri H.M."/>
            <person name="Durkin A.S."/>
            <person name="Dimitrov G."/>
            <person name="Jiang L."/>
            <person name="Scanlan D."/>
            <person name="Kang K.H."/>
            <person name="Lewis M.R."/>
            <person name="Nelson K.E."/>
            <person name="Methe B.A."/>
            <person name="Wu M."/>
            <person name="Heidelberg J.F."/>
            <person name="Paulsen I.T."/>
            <person name="Fouts D.E."/>
            <person name="Ravel J."/>
            <person name="Tettelin H."/>
            <person name="Ren Q."/>
            <person name="Read T.D."/>
            <person name="DeBoy R.T."/>
            <person name="Seshadri R."/>
            <person name="Salzberg S.L."/>
            <person name="Jensen H.B."/>
            <person name="Birkeland N.K."/>
            <person name="Nelson W.C."/>
            <person name="Dodson R.J."/>
            <person name="Grindhaug S.H."/>
            <person name="Holt I.E."/>
            <person name="Eidhammer I."/>
            <person name="Jonasen I."/>
            <person name="Vanaken S."/>
            <person name="Utterback T.R."/>
            <person name="Feldblyum T.V."/>
            <person name="Fraser C.M."/>
            <person name="Lillehaug J.R."/>
            <person name="Eisen J.A."/>
        </authorList>
    </citation>
    <scope>NUCLEOTIDE SEQUENCE [LARGE SCALE GENOMIC DNA]</scope>
    <source>
        <strain evidence="3">ATCC 33009 / NCIMB 11132 / Bath</strain>
    </source>
</reference>
<dbReference type="HOGENOM" id="CLU_073016_0_0_6"/>
<keyword evidence="1" id="KW-1133">Transmembrane helix</keyword>
<feature type="transmembrane region" description="Helical" evidence="1">
    <location>
        <begin position="293"/>
        <end position="320"/>
    </location>
</feature>